<dbReference type="Proteomes" id="UP000236220">
    <property type="component" value="Unassembled WGS sequence"/>
</dbReference>
<dbReference type="GO" id="GO:0015074">
    <property type="term" value="P:DNA integration"/>
    <property type="evidence" value="ECO:0007669"/>
    <property type="project" value="InterPro"/>
</dbReference>
<dbReference type="Pfam" id="PF13683">
    <property type="entry name" value="rve_3"/>
    <property type="match status" value="1"/>
</dbReference>
<feature type="domain" description="Integrase catalytic" evidence="1">
    <location>
        <begin position="3"/>
        <end position="39"/>
    </location>
</feature>
<evidence type="ECO:0000313" key="2">
    <source>
        <dbReference type="EMBL" id="PNS08380.1"/>
    </source>
</evidence>
<accession>A0A2K1Q014</accession>
<organism evidence="2 3">
    <name type="scientific">Solilutibacter silvestris</name>
    <dbReference type="NCBI Taxonomy" id="1645665"/>
    <lineage>
        <taxon>Bacteria</taxon>
        <taxon>Pseudomonadati</taxon>
        <taxon>Pseudomonadota</taxon>
        <taxon>Gammaproteobacteria</taxon>
        <taxon>Lysobacterales</taxon>
        <taxon>Lysobacteraceae</taxon>
        <taxon>Solilutibacter</taxon>
    </lineage>
</organism>
<protein>
    <submittedName>
        <fullName evidence="2">Integrase core domain</fullName>
    </submittedName>
</protein>
<reference evidence="2 3" key="1">
    <citation type="submission" date="2017-08" db="EMBL/GenBank/DDBJ databases">
        <title>Lysobacter sylvestris genome.</title>
        <authorList>
            <person name="Zhang D.-C."/>
            <person name="Albuquerque L."/>
            <person name="Franca L."/>
            <person name="Froufe H.J.C."/>
            <person name="Barroso C."/>
            <person name="Egas C."/>
            <person name="Da Costa M."/>
            <person name="Margesin R."/>
        </authorList>
    </citation>
    <scope>NUCLEOTIDE SEQUENCE [LARGE SCALE GENOMIC DNA]</scope>
    <source>
        <strain evidence="2 3">AM20-91</strain>
    </source>
</reference>
<dbReference type="AlphaFoldDB" id="A0A2K1Q014"/>
<proteinExistence type="predicted"/>
<sequence>MSCSNREWFRSRAEAKALIERWRQFYNEQRPHSVHSYKTRASVRPTWQEPDTIP</sequence>
<evidence type="ECO:0000313" key="3">
    <source>
        <dbReference type="Proteomes" id="UP000236220"/>
    </source>
</evidence>
<dbReference type="InterPro" id="IPR001584">
    <property type="entry name" value="Integrase_cat-core"/>
</dbReference>
<name>A0A2K1Q014_9GAMM</name>
<comment type="caution">
    <text evidence="2">The sequence shown here is derived from an EMBL/GenBank/DDBJ whole genome shotgun (WGS) entry which is preliminary data.</text>
</comment>
<dbReference type="EMBL" id="NPZB01000001">
    <property type="protein sequence ID" value="PNS08380.1"/>
    <property type="molecule type" value="Genomic_DNA"/>
</dbReference>
<gene>
    <name evidence="2" type="ORF">Lysil_0009</name>
</gene>
<keyword evidence="3" id="KW-1185">Reference proteome</keyword>
<evidence type="ECO:0000259" key="1">
    <source>
        <dbReference type="Pfam" id="PF13683"/>
    </source>
</evidence>